<sequence length="149" mass="16636">MITLLDIKTAVNTAIKPTGLKTYGNEVKEGFSRPCFFVNVTPVKSETFKKDTSENSVMVEIVYFSQNRTDLENLQMYDTLKGLLTPVLAIGAKKKMISNFRGEVIDEIDRIYSVKFDLNYYDGITDATPEAESATTLNLNLGGQQYGIT</sequence>
<dbReference type="PATRIC" id="fig|476652.3.peg.4252"/>
<dbReference type="InterPro" id="IPR049254">
    <property type="entry name" value="Phage_tail_terminator"/>
</dbReference>
<dbReference type="Proteomes" id="UP000036356">
    <property type="component" value="Unassembled WGS sequence"/>
</dbReference>
<name>A0A0J1FKM5_9FIRM</name>
<reference evidence="1 2" key="1">
    <citation type="submission" date="2015-06" db="EMBL/GenBank/DDBJ databases">
        <title>Draft genome of the moderately acidophilic sulfate reducer Candidatus Desulfosporosinus acididurans strain M1.</title>
        <authorList>
            <person name="Poehlein A."/>
            <person name="Petzsch P."/>
            <person name="Johnson B.D."/>
            <person name="Schloemann M."/>
            <person name="Daniel R."/>
            <person name="Muehling M."/>
        </authorList>
    </citation>
    <scope>NUCLEOTIDE SEQUENCE [LARGE SCALE GENOMIC DNA]</scope>
    <source>
        <strain evidence="1 2">M1</strain>
    </source>
</reference>
<dbReference type="AlphaFoldDB" id="A0A0J1FKM5"/>
<dbReference type="RefSeq" id="WP_047811787.1">
    <property type="nucleotide sequence ID" value="NZ_LDZY01000018.1"/>
</dbReference>
<comment type="caution">
    <text evidence="1">The sequence shown here is derived from an EMBL/GenBank/DDBJ whole genome shotgun (WGS) entry which is preliminary data.</text>
</comment>
<evidence type="ECO:0000313" key="2">
    <source>
        <dbReference type="Proteomes" id="UP000036356"/>
    </source>
</evidence>
<organism evidence="1 2">
    <name type="scientific">Desulfosporosinus acididurans</name>
    <dbReference type="NCBI Taxonomy" id="476652"/>
    <lineage>
        <taxon>Bacteria</taxon>
        <taxon>Bacillati</taxon>
        <taxon>Bacillota</taxon>
        <taxon>Clostridia</taxon>
        <taxon>Eubacteriales</taxon>
        <taxon>Desulfitobacteriaceae</taxon>
        <taxon>Desulfosporosinus</taxon>
    </lineage>
</organism>
<gene>
    <name evidence="1" type="ORF">DEAC_c40130</name>
</gene>
<evidence type="ECO:0000313" key="1">
    <source>
        <dbReference type="EMBL" id="KLU64019.1"/>
    </source>
</evidence>
<proteinExistence type="predicted"/>
<dbReference type="Pfam" id="PF20765">
    <property type="entry name" value="Phage_tail_terminator_8"/>
    <property type="match status" value="1"/>
</dbReference>
<dbReference type="STRING" id="476652.DEAC_c40130"/>
<keyword evidence="2" id="KW-1185">Reference proteome</keyword>
<accession>A0A0J1FKM5</accession>
<dbReference type="EMBL" id="LDZY01000018">
    <property type="protein sequence ID" value="KLU64019.1"/>
    <property type="molecule type" value="Genomic_DNA"/>
</dbReference>
<protein>
    <submittedName>
        <fullName evidence="1">Uncharacterized protein</fullName>
    </submittedName>
</protein>